<dbReference type="Gene3D" id="2.10.109.10">
    <property type="entry name" value="Umud Fragment, subunit A"/>
    <property type="match status" value="1"/>
</dbReference>
<comment type="caution">
    <text evidence="2">The sequence shown here is derived from an EMBL/GenBank/DDBJ whole genome shotgun (WGS) entry which is preliminary data.</text>
</comment>
<gene>
    <name evidence="2" type="ORF">ALP36_100248</name>
</gene>
<dbReference type="PANTHER" id="PTHR33516:SF2">
    <property type="entry name" value="LEXA REPRESSOR-RELATED"/>
    <property type="match status" value="1"/>
</dbReference>
<feature type="domain" description="Peptidase S24/S26A/S26B/S26C" evidence="1">
    <location>
        <begin position="37"/>
        <end position="140"/>
    </location>
</feature>
<evidence type="ECO:0000313" key="2">
    <source>
        <dbReference type="EMBL" id="RMU09893.1"/>
    </source>
</evidence>
<protein>
    <submittedName>
        <fullName evidence="2">Putative Ultraviolet light resistance protein RulA</fullName>
    </submittedName>
</protein>
<evidence type="ECO:0000313" key="3">
    <source>
        <dbReference type="Proteomes" id="UP000274212"/>
    </source>
</evidence>
<proteinExistence type="predicted"/>
<sequence length="158" mass="17341">MHTVNQKRLTLMSVTFLGPLSAGGIKLPFISMSEVGSQSPVIERHVSIAELCGVREPHVYLARVEDEGMQGCGMSRGDMLVVDRSQYAEHGDIVVASLNTRQICRRLHMRGHVVILQSENADYPPLHVTDNDDLIILGVVTYSLKSLLEARAACSSAR</sequence>
<dbReference type="InterPro" id="IPR039418">
    <property type="entry name" value="LexA-like"/>
</dbReference>
<reference evidence="2 3" key="1">
    <citation type="submission" date="2018-08" db="EMBL/GenBank/DDBJ databases">
        <title>Recombination of ecologically and evolutionarily significant loci maintains genetic cohesion in the Pseudomonas syringae species complex.</title>
        <authorList>
            <person name="Dillon M."/>
            <person name="Thakur S."/>
            <person name="Almeida R.N.D."/>
            <person name="Weir B.S."/>
            <person name="Guttman D.S."/>
        </authorList>
    </citation>
    <scope>NUCLEOTIDE SEQUENCE [LARGE SCALE GENOMIC DNA]</scope>
    <source>
        <strain evidence="2 3">ICMP 9829</strain>
    </source>
</reference>
<dbReference type="Pfam" id="PF00717">
    <property type="entry name" value="Peptidase_S24"/>
    <property type="match status" value="1"/>
</dbReference>
<organism evidence="2 3">
    <name type="scientific">Pseudomonas syringae pv. coriandricola</name>
    <dbReference type="NCBI Taxonomy" id="264453"/>
    <lineage>
        <taxon>Bacteria</taxon>
        <taxon>Pseudomonadati</taxon>
        <taxon>Pseudomonadota</taxon>
        <taxon>Gammaproteobacteria</taxon>
        <taxon>Pseudomonadales</taxon>
        <taxon>Pseudomonadaceae</taxon>
        <taxon>Pseudomonas</taxon>
    </lineage>
</organism>
<name>A0A3M4UCL3_9PSED</name>
<dbReference type="Proteomes" id="UP000274212">
    <property type="component" value="Unassembled WGS sequence"/>
</dbReference>
<dbReference type="EMBL" id="RBTT01000119">
    <property type="protein sequence ID" value="RMU09893.1"/>
    <property type="molecule type" value="Genomic_DNA"/>
</dbReference>
<dbReference type="CDD" id="cd06529">
    <property type="entry name" value="S24_LexA-like"/>
    <property type="match status" value="1"/>
</dbReference>
<evidence type="ECO:0000259" key="1">
    <source>
        <dbReference type="Pfam" id="PF00717"/>
    </source>
</evidence>
<dbReference type="AlphaFoldDB" id="A0A3M4UCL3"/>
<dbReference type="PANTHER" id="PTHR33516">
    <property type="entry name" value="LEXA REPRESSOR"/>
    <property type="match status" value="1"/>
</dbReference>
<accession>A0A3M4UCL3</accession>
<dbReference type="InterPro" id="IPR015927">
    <property type="entry name" value="Peptidase_S24_S26A/B/C"/>
</dbReference>
<dbReference type="InterPro" id="IPR050077">
    <property type="entry name" value="LexA_repressor"/>
</dbReference>
<dbReference type="InterPro" id="IPR036286">
    <property type="entry name" value="LexA/Signal_pep-like_sf"/>
</dbReference>
<dbReference type="SUPFAM" id="SSF51306">
    <property type="entry name" value="LexA/Signal peptidase"/>
    <property type="match status" value="1"/>
</dbReference>